<dbReference type="GO" id="GO:0008381">
    <property type="term" value="F:mechanosensitive monoatomic ion channel activity"/>
    <property type="evidence" value="ECO:0007669"/>
    <property type="project" value="TreeGrafter"/>
</dbReference>
<protein>
    <recommendedName>
        <fullName evidence="8">TMC domain-containing protein</fullName>
    </recommendedName>
</protein>
<evidence type="ECO:0000256" key="6">
    <source>
        <dbReference type="SAM" id="MobiDB-lite"/>
    </source>
</evidence>
<comment type="similarity">
    <text evidence="2">Belongs to the TMC family.</text>
</comment>
<comment type="subcellular location">
    <subcellularLocation>
        <location evidence="1">Membrane</location>
        <topology evidence="1">Multi-pass membrane protein</topology>
    </subcellularLocation>
</comment>
<evidence type="ECO:0000313" key="10">
    <source>
        <dbReference type="Proteomes" id="UP000639338"/>
    </source>
</evidence>
<dbReference type="EMBL" id="JACMRX010000001">
    <property type="protein sequence ID" value="KAF7996870.1"/>
    <property type="molecule type" value="Genomic_DNA"/>
</dbReference>
<evidence type="ECO:0000256" key="7">
    <source>
        <dbReference type="SAM" id="Phobius"/>
    </source>
</evidence>
<dbReference type="GO" id="GO:0005886">
    <property type="term" value="C:plasma membrane"/>
    <property type="evidence" value="ECO:0007669"/>
    <property type="project" value="InterPro"/>
</dbReference>
<feature type="region of interest" description="Disordered" evidence="6">
    <location>
        <begin position="52"/>
        <end position="88"/>
    </location>
</feature>
<feature type="transmembrane region" description="Helical" evidence="7">
    <location>
        <begin position="636"/>
        <end position="657"/>
    </location>
</feature>
<dbReference type="AlphaFoldDB" id="A0A834Y041"/>
<dbReference type="PANTHER" id="PTHR23302:SF24">
    <property type="entry name" value="TMC DOMAIN-CONTAINING PROTEIN"/>
    <property type="match status" value="1"/>
</dbReference>
<evidence type="ECO:0000256" key="5">
    <source>
        <dbReference type="ARBA" id="ARBA00023136"/>
    </source>
</evidence>
<feature type="transmembrane region" description="Helical" evidence="7">
    <location>
        <begin position="392"/>
        <end position="417"/>
    </location>
</feature>
<dbReference type="PANTHER" id="PTHR23302">
    <property type="entry name" value="TRANSMEMBRANE CHANNEL-RELATED"/>
    <property type="match status" value="1"/>
</dbReference>
<name>A0A834Y041_APHGI</name>
<comment type="caution">
    <text evidence="9">The sequence shown here is derived from an EMBL/GenBank/DDBJ whole genome shotgun (WGS) entry which is preliminary data.</text>
</comment>
<dbReference type="Pfam" id="PF07810">
    <property type="entry name" value="TMC"/>
    <property type="match status" value="1"/>
</dbReference>
<feature type="transmembrane region" description="Helical" evidence="7">
    <location>
        <begin position="449"/>
        <end position="469"/>
    </location>
</feature>
<feature type="transmembrane region" description="Helical" evidence="7">
    <location>
        <begin position="592"/>
        <end position="615"/>
    </location>
</feature>
<reference evidence="9 10" key="1">
    <citation type="submission" date="2020-08" db="EMBL/GenBank/DDBJ databases">
        <title>Aphidius gifuensis genome sequencing and assembly.</title>
        <authorList>
            <person name="Du Z."/>
        </authorList>
    </citation>
    <scope>NUCLEOTIDE SEQUENCE [LARGE SCALE GENOMIC DNA]</scope>
    <source>
        <strain evidence="9">YNYX2018</strain>
        <tissue evidence="9">Adults</tissue>
    </source>
</reference>
<feature type="transmembrane region" description="Helical" evidence="7">
    <location>
        <begin position="299"/>
        <end position="317"/>
    </location>
</feature>
<keyword evidence="5 7" id="KW-0472">Membrane</keyword>
<feature type="transmembrane region" description="Helical" evidence="7">
    <location>
        <begin position="489"/>
        <end position="507"/>
    </location>
</feature>
<proteinExistence type="inferred from homology"/>
<feature type="compositionally biased region" description="Low complexity" evidence="6">
    <location>
        <begin position="79"/>
        <end position="88"/>
    </location>
</feature>
<gene>
    <name evidence="9" type="ORF">HCN44_002516</name>
</gene>
<feature type="compositionally biased region" description="Basic residues" evidence="6">
    <location>
        <begin position="54"/>
        <end position="63"/>
    </location>
</feature>
<evidence type="ECO:0000256" key="3">
    <source>
        <dbReference type="ARBA" id="ARBA00022692"/>
    </source>
</evidence>
<dbReference type="Proteomes" id="UP000639338">
    <property type="component" value="Unassembled WGS sequence"/>
</dbReference>
<evidence type="ECO:0000256" key="4">
    <source>
        <dbReference type="ARBA" id="ARBA00022989"/>
    </source>
</evidence>
<feature type="domain" description="TMC" evidence="8">
    <location>
        <begin position="524"/>
        <end position="633"/>
    </location>
</feature>
<dbReference type="InterPro" id="IPR012496">
    <property type="entry name" value="TMC_dom"/>
</dbReference>
<evidence type="ECO:0000313" key="9">
    <source>
        <dbReference type="EMBL" id="KAF7996870.1"/>
    </source>
</evidence>
<dbReference type="InterPro" id="IPR038900">
    <property type="entry name" value="TMC"/>
</dbReference>
<accession>A0A834Y041</accession>
<organism evidence="9 10">
    <name type="scientific">Aphidius gifuensis</name>
    <name type="common">Parasitoid wasp</name>
    <dbReference type="NCBI Taxonomy" id="684658"/>
    <lineage>
        <taxon>Eukaryota</taxon>
        <taxon>Metazoa</taxon>
        <taxon>Ecdysozoa</taxon>
        <taxon>Arthropoda</taxon>
        <taxon>Hexapoda</taxon>
        <taxon>Insecta</taxon>
        <taxon>Pterygota</taxon>
        <taxon>Neoptera</taxon>
        <taxon>Endopterygota</taxon>
        <taxon>Hymenoptera</taxon>
        <taxon>Apocrita</taxon>
        <taxon>Ichneumonoidea</taxon>
        <taxon>Braconidae</taxon>
        <taxon>Aphidiinae</taxon>
        <taxon>Aphidius</taxon>
    </lineage>
</organism>
<keyword evidence="3 7" id="KW-0812">Transmembrane</keyword>
<keyword evidence="4 7" id="KW-1133">Transmembrane helix</keyword>
<evidence type="ECO:0000256" key="2">
    <source>
        <dbReference type="ARBA" id="ARBA00006510"/>
    </source>
</evidence>
<evidence type="ECO:0000259" key="8">
    <source>
        <dbReference type="Pfam" id="PF07810"/>
    </source>
</evidence>
<feature type="transmembrane region" description="Helical" evidence="7">
    <location>
        <begin position="695"/>
        <end position="720"/>
    </location>
</feature>
<feature type="transmembrane region" description="Helical" evidence="7">
    <location>
        <begin position="194"/>
        <end position="221"/>
    </location>
</feature>
<evidence type="ECO:0000256" key="1">
    <source>
        <dbReference type="ARBA" id="ARBA00004141"/>
    </source>
</evidence>
<dbReference type="OrthoDB" id="1936208at2759"/>
<sequence>MSGGERKKRDKRQGWEEAGAEFYQESYPAAAIEADLQQALQRDPSHIATLLPSKKSRVATTKRIKNEPRTTLRRRTSTRSRAATSTVRRLSTNIPDPINCSMLPDLSENLSNEELTWEEIMQIKSMPVCMAQKIQLKQQLQNATKLRLQGFEQLKWQRRKVWQQLQEKIKETYSKIELWNTSFKKIGGNFGMGIVAYFLFIKWLMFLNIIIFLLIFLIIVLPTILLTTEIDNCNISNNNETIISCCSEKYWNRTADGNIIIDLLKGNELLEKTLLFYGVYQNKLYHSIDDSSTTYDLPLAYIICTILFFLIILLAIVRSAAKGFRERVIEGEGQFYQYCNLIFGGWDYCIHNEEASDIKHKAIYNEIKGFLEAERLDEERQNRTREEKVKLFFIRFIINLFVLVVLILCGIFIYFIIDISFKQVNNNNNLQSNDNYLSIQKIIQIGYEFLPYICIVGLNVAVPFLFRNLVNFEHYKPLNVIRFTLFRIIFLRLASLIVLLTSFYKIIVVKIDDDKCTNANRPLCWETFVGKQFLKLYITDLLTQFFLTFFINFPRSLIARHTNNKIIKFIGEQKFDLSNHVLDIIYSQTICWLGTFFVPFLPLIAVVGCFFLFYIKKFACLINSTPSNQVYRANRSTSLFMFVLLLSFLLAIIPVGYSIAEITPSKSCGPFRNLDTVWTLIIQTFTKFPNWIQNILFFIGTAGFGIPAFIVLSLLLYYYYAVSMANKHMVVVLKNQLVLEGHDKQFLLNRLSAFIKQQQEQSKYHHEQSIEIGNFN</sequence>
<keyword evidence="10" id="KW-1185">Reference proteome</keyword>